<dbReference type="GO" id="GO:0003729">
    <property type="term" value="F:mRNA binding"/>
    <property type="evidence" value="ECO:0007669"/>
    <property type="project" value="TreeGrafter"/>
</dbReference>
<dbReference type="PANTHER" id="PTHR31027:SF2">
    <property type="entry name" value="LEBERCILIN DOMAIN-CONTAINING PROTEIN"/>
    <property type="match status" value="1"/>
</dbReference>
<dbReference type="GO" id="GO:0005783">
    <property type="term" value="C:endoplasmic reticulum"/>
    <property type="evidence" value="ECO:0007669"/>
    <property type="project" value="TreeGrafter"/>
</dbReference>
<dbReference type="InterPro" id="IPR039604">
    <property type="entry name" value="Bfr1"/>
</dbReference>
<name>A0AAV1IIL4_9CHLO</name>
<feature type="region of interest" description="Disordered" evidence="2">
    <location>
        <begin position="209"/>
        <end position="229"/>
    </location>
</feature>
<feature type="coiled-coil region" evidence="1">
    <location>
        <begin position="92"/>
        <end position="119"/>
    </location>
</feature>
<dbReference type="GO" id="GO:0042175">
    <property type="term" value="C:nuclear outer membrane-endoplasmic reticulum membrane network"/>
    <property type="evidence" value="ECO:0007669"/>
    <property type="project" value="TreeGrafter"/>
</dbReference>
<feature type="compositionally biased region" description="Low complexity" evidence="2">
    <location>
        <begin position="509"/>
        <end position="520"/>
    </location>
</feature>
<comment type="caution">
    <text evidence="3">The sequence shown here is derived from an EMBL/GenBank/DDBJ whole genome shotgun (WGS) entry which is preliminary data.</text>
</comment>
<dbReference type="AlphaFoldDB" id="A0AAV1IIL4"/>
<organism evidence="3 4">
    <name type="scientific">Coccomyxa viridis</name>
    <dbReference type="NCBI Taxonomy" id="1274662"/>
    <lineage>
        <taxon>Eukaryota</taxon>
        <taxon>Viridiplantae</taxon>
        <taxon>Chlorophyta</taxon>
        <taxon>core chlorophytes</taxon>
        <taxon>Trebouxiophyceae</taxon>
        <taxon>Trebouxiophyceae incertae sedis</taxon>
        <taxon>Coccomyxaceae</taxon>
        <taxon>Coccomyxa</taxon>
    </lineage>
</organism>
<proteinExistence type="predicted"/>
<dbReference type="EMBL" id="CAUYUE010000013">
    <property type="protein sequence ID" value="CAK0786060.1"/>
    <property type="molecule type" value="Genomic_DNA"/>
</dbReference>
<dbReference type="GO" id="GO:1990904">
    <property type="term" value="C:ribonucleoprotein complex"/>
    <property type="evidence" value="ECO:0007669"/>
    <property type="project" value="TreeGrafter"/>
</dbReference>
<sequence length="542" mass="59694">MVNNAALPMLAGEGTPNRPANAMPAKVEAGGQKHKAEVDEMHNKLKERKNNIEAINDKIRQIQSGGSRNSDSPVYDRLKKLRLDWDAALAKKRGIQTQLKAAEEQRRQAKNDHRDARSSVGRLAGSGTIDEQIADLESRLHHTTMTASEEKRCVEDIGKLRKAKKATAGADKKGEQAGNTEKRVEDLRADIKDCDDELNAIKEEQTALRKKLEDAKTERDRSQNSDDVRSLRDEISELRTVNDLIWKEIQEKNAQFKADNDAYWEAEQVYRKWYAEERKRRDERDKVEREAKEKEWAAQEAERSGEWYYKEIDRCDQLTHYLTKIQGPSAASIAAGNGPSAEVASIDGYKVFKKKDADADELMGLSNLKRSGKKTKKGAEKGADKPVAGKLTHSLDTINSFGELKVVVPLNMSQIPGTLETLKARKQHYLDERAKKVEAGEAPPRESKPSANGSAPKAAKPTENGHAAAGPSPAKPAKGGKTAVDYQDEDMFPSLMGTKGAVEAFPHNAAAMEPAGATGADMAKEDEPEEATPTPEPAAITA</sequence>
<feature type="compositionally biased region" description="Low complexity" evidence="2">
    <location>
        <begin position="531"/>
        <end position="542"/>
    </location>
</feature>
<evidence type="ECO:0000313" key="3">
    <source>
        <dbReference type="EMBL" id="CAK0786060.1"/>
    </source>
</evidence>
<keyword evidence="1" id="KW-0175">Coiled coil</keyword>
<reference evidence="3 4" key="1">
    <citation type="submission" date="2023-10" db="EMBL/GenBank/DDBJ databases">
        <authorList>
            <person name="Maclean D."/>
            <person name="Macfadyen A."/>
        </authorList>
    </citation>
    <scope>NUCLEOTIDE SEQUENCE [LARGE SCALE GENOMIC DNA]</scope>
</reference>
<feature type="region of interest" description="Disordered" evidence="2">
    <location>
        <begin position="163"/>
        <end position="184"/>
    </location>
</feature>
<feature type="compositionally biased region" description="Basic and acidic residues" evidence="2">
    <location>
        <begin position="170"/>
        <end position="184"/>
    </location>
</feature>
<accession>A0AAV1IIL4</accession>
<feature type="region of interest" description="Disordered" evidence="2">
    <location>
        <begin position="1"/>
        <end position="37"/>
    </location>
</feature>
<protein>
    <submittedName>
        <fullName evidence="3">Uncharacterized protein</fullName>
    </submittedName>
</protein>
<feature type="compositionally biased region" description="Low complexity" evidence="2">
    <location>
        <begin position="467"/>
        <end position="483"/>
    </location>
</feature>
<dbReference type="PANTHER" id="PTHR31027">
    <property type="entry name" value="NUCLEAR SEGREGATION PROTEIN BFR1"/>
    <property type="match status" value="1"/>
</dbReference>
<dbReference type="Proteomes" id="UP001314263">
    <property type="component" value="Unassembled WGS sequence"/>
</dbReference>
<keyword evidence="4" id="KW-1185">Reference proteome</keyword>
<feature type="region of interest" description="Disordered" evidence="2">
    <location>
        <begin position="435"/>
        <end position="490"/>
    </location>
</feature>
<gene>
    <name evidence="3" type="ORF">CVIRNUC_009273</name>
</gene>
<feature type="compositionally biased region" description="Basic and acidic residues" evidence="2">
    <location>
        <begin position="435"/>
        <end position="448"/>
    </location>
</feature>
<evidence type="ECO:0000256" key="2">
    <source>
        <dbReference type="SAM" id="MobiDB-lite"/>
    </source>
</evidence>
<evidence type="ECO:0000256" key="1">
    <source>
        <dbReference type="SAM" id="Coils"/>
    </source>
</evidence>
<evidence type="ECO:0000313" key="4">
    <source>
        <dbReference type="Proteomes" id="UP001314263"/>
    </source>
</evidence>
<feature type="region of interest" description="Disordered" evidence="2">
    <location>
        <begin position="368"/>
        <end position="388"/>
    </location>
</feature>
<feature type="region of interest" description="Disordered" evidence="2">
    <location>
        <begin position="505"/>
        <end position="542"/>
    </location>
</feature>
<dbReference type="GO" id="GO:0008298">
    <property type="term" value="P:intracellular mRNA localization"/>
    <property type="evidence" value="ECO:0007669"/>
    <property type="project" value="TreeGrafter"/>
</dbReference>